<reference evidence="1 2" key="1">
    <citation type="submission" date="2017-06" db="EMBL/GenBank/DDBJ databases">
        <title>Comparative genomic analysis of Ambrosia Fusariam Clade fungi.</title>
        <authorList>
            <person name="Stajich J.E."/>
            <person name="Carrillo J."/>
            <person name="Kijimoto T."/>
            <person name="Eskalen A."/>
            <person name="O'Donnell K."/>
            <person name="Kasson M."/>
        </authorList>
    </citation>
    <scope>NUCLEOTIDE SEQUENCE [LARGE SCALE GENOMIC DNA]</scope>
    <source>
        <strain evidence="1 2">NRRL62606</strain>
    </source>
</reference>
<accession>A0A428NEI9</accession>
<proteinExistence type="predicted"/>
<keyword evidence="2" id="KW-1185">Reference proteome</keyword>
<gene>
    <name evidence="1" type="ORF">CEP51_016836</name>
</gene>
<name>A0A428NEI9_9HYPO</name>
<evidence type="ECO:0000313" key="2">
    <source>
        <dbReference type="Proteomes" id="UP000287972"/>
    </source>
</evidence>
<protein>
    <submittedName>
        <fullName evidence="1">Uncharacterized protein</fullName>
    </submittedName>
</protein>
<evidence type="ECO:0000313" key="1">
    <source>
        <dbReference type="EMBL" id="RSL39188.1"/>
    </source>
</evidence>
<organism evidence="1 2">
    <name type="scientific">Fusarium floridanum</name>
    <dbReference type="NCBI Taxonomy" id="1325733"/>
    <lineage>
        <taxon>Eukaryota</taxon>
        <taxon>Fungi</taxon>
        <taxon>Dikarya</taxon>
        <taxon>Ascomycota</taxon>
        <taxon>Pezizomycotina</taxon>
        <taxon>Sordariomycetes</taxon>
        <taxon>Hypocreomycetidae</taxon>
        <taxon>Hypocreales</taxon>
        <taxon>Nectriaceae</taxon>
        <taxon>Fusarium</taxon>
        <taxon>Fusarium solani species complex</taxon>
    </lineage>
</organism>
<comment type="caution">
    <text evidence="1">The sequence shown here is derived from an EMBL/GenBank/DDBJ whole genome shotgun (WGS) entry which is preliminary data.</text>
</comment>
<sequence length="101" mass="11778">MKLFPTLVWRPTALAWSELRRSGSPSLYTTLALTIARSTTLYQSPSWRKKCIRTNYLPSCSLLLRSLTNRLRPRQRQQLFPEQVNKQKTNHLLAANLHTIQ</sequence>
<dbReference type="EMBL" id="NKCL01001499">
    <property type="protein sequence ID" value="RSL39188.1"/>
    <property type="molecule type" value="Genomic_DNA"/>
</dbReference>
<dbReference type="Proteomes" id="UP000287972">
    <property type="component" value="Unassembled WGS sequence"/>
</dbReference>
<dbReference type="AlphaFoldDB" id="A0A428NEI9"/>